<dbReference type="EMBL" id="AUPC02000081">
    <property type="protein sequence ID" value="POG73623.1"/>
    <property type="molecule type" value="Genomic_DNA"/>
</dbReference>
<reference evidence="2 3" key="1">
    <citation type="journal article" date="2013" name="Proc. Natl. Acad. Sci. U.S.A.">
        <title>Genome of an arbuscular mycorrhizal fungus provides insight into the oldest plant symbiosis.</title>
        <authorList>
            <person name="Tisserant E."/>
            <person name="Malbreil M."/>
            <person name="Kuo A."/>
            <person name="Kohler A."/>
            <person name="Symeonidi A."/>
            <person name="Balestrini R."/>
            <person name="Charron P."/>
            <person name="Duensing N."/>
            <person name="Frei Dit Frey N."/>
            <person name="Gianinazzi-Pearson V."/>
            <person name="Gilbert L.B."/>
            <person name="Handa Y."/>
            <person name="Herr J.R."/>
            <person name="Hijri M."/>
            <person name="Koul R."/>
            <person name="Kawaguchi M."/>
            <person name="Krajinski F."/>
            <person name="Lammers P.J."/>
            <person name="Masclaux F.G."/>
            <person name="Murat C."/>
            <person name="Morin E."/>
            <person name="Ndikumana S."/>
            <person name="Pagni M."/>
            <person name="Petitpierre D."/>
            <person name="Requena N."/>
            <person name="Rosikiewicz P."/>
            <person name="Riley R."/>
            <person name="Saito K."/>
            <person name="San Clemente H."/>
            <person name="Shapiro H."/>
            <person name="van Tuinen D."/>
            <person name="Becard G."/>
            <person name="Bonfante P."/>
            <person name="Paszkowski U."/>
            <person name="Shachar-Hill Y.Y."/>
            <person name="Tuskan G.A."/>
            <person name="Young P.W."/>
            <person name="Sanders I.R."/>
            <person name="Henrissat B."/>
            <person name="Rensing S.A."/>
            <person name="Grigoriev I.V."/>
            <person name="Corradi N."/>
            <person name="Roux C."/>
            <person name="Martin F."/>
        </authorList>
    </citation>
    <scope>NUCLEOTIDE SEQUENCE [LARGE SCALE GENOMIC DNA]</scope>
    <source>
        <strain evidence="2 3">DAOM 197198</strain>
    </source>
</reference>
<organism evidence="2 3">
    <name type="scientific">Rhizophagus irregularis (strain DAOM 181602 / DAOM 197198 / MUCL 43194)</name>
    <name type="common">Arbuscular mycorrhizal fungus</name>
    <name type="synonym">Glomus intraradices</name>
    <dbReference type="NCBI Taxonomy" id="747089"/>
    <lineage>
        <taxon>Eukaryota</taxon>
        <taxon>Fungi</taxon>
        <taxon>Fungi incertae sedis</taxon>
        <taxon>Mucoromycota</taxon>
        <taxon>Glomeromycotina</taxon>
        <taxon>Glomeromycetes</taxon>
        <taxon>Glomerales</taxon>
        <taxon>Glomeraceae</taxon>
        <taxon>Rhizophagus</taxon>
    </lineage>
</organism>
<sequence>MGYGFFLDVLFSDEYKSFILLDYKFFELTCYPGKSPFYFRRSRSMARVYQSARLTRDKMMINIELSATAFYKGGPLVQILKNIGT</sequence>
<keyword evidence="3" id="KW-1185">Reference proteome</keyword>
<proteinExistence type="predicted"/>
<gene>
    <name evidence="2" type="ORF">GLOIN_2v1583565</name>
</gene>
<name>A0A2P4Q7J6_RHIID</name>
<dbReference type="AlphaFoldDB" id="A0A2P4Q7J6"/>
<comment type="caution">
    <text evidence="2">The sequence shown here is derived from an EMBL/GenBank/DDBJ whole genome shotgun (WGS) entry which is preliminary data.</text>
</comment>
<feature type="domain" description="Argonaute linker 1" evidence="1">
    <location>
        <begin position="48"/>
        <end position="72"/>
    </location>
</feature>
<dbReference type="Proteomes" id="UP000018888">
    <property type="component" value="Unassembled WGS sequence"/>
</dbReference>
<dbReference type="Pfam" id="PF08699">
    <property type="entry name" value="ArgoL1"/>
    <property type="match status" value="1"/>
</dbReference>
<evidence type="ECO:0000313" key="3">
    <source>
        <dbReference type="Proteomes" id="UP000018888"/>
    </source>
</evidence>
<dbReference type="InterPro" id="IPR014811">
    <property type="entry name" value="ArgoL1"/>
</dbReference>
<accession>A0A2P4Q7J6</accession>
<evidence type="ECO:0000259" key="1">
    <source>
        <dbReference type="Pfam" id="PF08699"/>
    </source>
</evidence>
<evidence type="ECO:0000313" key="2">
    <source>
        <dbReference type="EMBL" id="POG73623.1"/>
    </source>
</evidence>
<reference evidence="2 3" key="2">
    <citation type="journal article" date="2018" name="New Phytol.">
        <title>High intraspecific genome diversity in the model arbuscular mycorrhizal symbiont Rhizophagus irregularis.</title>
        <authorList>
            <person name="Chen E.C.H."/>
            <person name="Morin E."/>
            <person name="Beaudet D."/>
            <person name="Noel J."/>
            <person name="Yildirir G."/>
            <person name="Ndikumana S."/>
            <person name="Charron P."/>
            <person name="St-Onge C."/>
            <person name="Giorgi J."/>
            <person name="Kruger M."/>
            <person name="Marton T."/>
            <person name="Ropars J."/>
            <person name="Grigoriev I.V."/>
            <person name="Hainaut M."/>
            <person name="Henrissat B."/>
            <person name="Roux C."/>
            <person name="Martin F."/>
            <person name="Corradi N."/>
        </authorList>
    </citation>
    <scope>NUCLEOTIDE SEQUENCE [LARGE SCALE GENOMIC DNA]</scope>
    <source>
        <strain evidence="2 3">DAOM 197198</strain>
    </source>
</reference>
<protein>
    <recommendedName>
        <fullName evidence="1">Argonaute linker 1 domain-containing protein</fullName>
    </recommendedName>
</protein>